<dbReference type="Pfam" id="PF14155">
    <property type="entry name" value="DUF4307"/>
    <property type="match status" value="1"/>
</dbReference>
<evidence type="ECO:0000256" key="1">
    <source>
        <dbReference type="SAM" id="Phobius"/>
    </source>
</evidence>
<accession>A0A6J6D8J3</accession>
<keyword evidence="1" id="KW-1133">Transmembrane helix</keyword>
<organism evidence="2">
    <name type="scientific">freshwater metagenome</name>
    <dbReference type="NCBI Taxonomy" id="449393"/>
    <lineage>
        <taxon>unclassified sequences</taxon>
        <taxon>metagenomes</taxon>
        <taxon>ecological metagenomes</taxon>
    </lineage>
</organism>
<protein>
    <submittedName>
        <fullName evidence="2">Unannotated protein</fullName>
    </submittedName>
</protein>
<evidence type="ECO:0000313" key="2">
    <source>
        <dbReference type="EMBL" id="CAB4558573.1"/>
    </source>
</evidence>
<feature type="transmembrane region" description="Helical" evidence="1">
    <location>
        <begin position="21"/>
        <end position="43"/>
    </location>
</feature>
<proteinExistence type="predicted"/>
<reference evidence="2" key="1">
    <citation type="submission" date="2020-05" db="EMBL/GenBank/DDBJ databases">
        <authorList>
            <person name="Chiriac C."/>
            <person name="Salcher M."/>
            <person name="Ghai R."/>
            <person name="Kavagutti S V."/>
        </authorList>
    </citation>
    <scope>NUCLEOTIDE SEQUENCE</scope>
</reference>
<sequence>MISETDLLADRYGRKTNAKQVNRRLVIGLAAVLIAIFVGWATWVTVDGANQVKSQDLAYEVLGPEQTSVRFSVSSPAGTAVCAIQVLNQSYAVVGYRELEISQSGEYEVLVNTTEPGVTGLVDKCWLK</sequence>
<name>A0A6J6D8J3_9ZZZZ</name>
<keyword evidence="1" id="KW-0472">Membrane</keyword>
<dbReference type="AlphaFoldDB" id="A0A6J6D8J3"/>
<gene>
    <name evidence="2" type="ORF">UFOPK1618_00374</name>
</gene>
<keyword evidence="1" id="KW-0812">Transmembrane</keyword>
<dbReference type="EMBL" id="CAEZTF010000052">
    <property type="protein sequence ID" value="CAB4558573.1"/>
    <property type="molecule type" value="Genomic_DNA"/>
</dbReference>
<dbReference type="InterPro" id="IPR025443">
    <property type="entry name" value="DUF4307"/>
</dbReference>